<keyword evidence="1" id="KW-1133">Transmembrane helix</keyword>
<gene>
    <name evidence="2" type="ORF">BQ8482_220024</name>
</gene>
<evidence type="ECO:0000313" key="3">
    <source>
        <dbReference type="Proteomes" id="UP000245698"/>
    </source>
</evidence>
<dbReference type="AlphaFoldDB" id="A0A2P9AL28"/>
<evidence type="ECO:0000256" key="1">
    <source>
        <dbReference type="SAM" id="Phobius"/>
    </source>
</evidence>
<keyword evidence="1" id="KW-0812">Transmembrane</keyword>
<feature type="transmembrane region" description="Helical" evidence="1">
    <location>
        <begin position="12"/>
        <end position="31"/>
    </location>
</feature>
<accession>A0A2P9AL28</accession>
<name>A0A2P9AL28_9HYPH</name>
<reference evidence="3" key="1">
    <citation type="submission" date="2016-12" db="EMBL/GenBank/DDBJ databases">
        <authorList>
            <person name="Brunel B."/>
        </authorList>
    </citation>
    <scope>NUCLEOTIDE SEQUENCE [LARGE SCALE GENOMIC DNA]</scope>
</reference>
<dbReference type="EMBL" id="FUIG01000029">
    <property type="protein sequence ID" value="SJM31853.1"/>
    <property type="molecule type" value="Genomic_DNA"/>
</dbReference>
<dbReference type="Proteomes" id="UP000245698">
    <property type="component" value="Unassembled WGS sequence"/>
</dbReference>
<sequence length="137" mass="15261">MNLTHYDLRQRRRGHIIGITLTSGAIARLLALSSYRHGQRHQSIAKRSPVRHATAAHLLARRVDIHSMTSRKGSHPPALRYLQIASLFERAQGRRDVVPTQGVGLLYDVLHSQRVRPLASLPTVCPAVRAVAALRCL</sequence>
<keyword evidence="1" id="KW-0472">Membrane</keyword>
<keyword evidence="3" id="KW-1185">Reference proteome</keyword>
<proteinExistence type="predicted"/>
<protein>
    <submittedName>
        <fullName evidence="2">Uncharacterized protein</fullName>
    </submittedName>
</protein>
<evidence type="ECO:0000313" key="2">
    <source>
        <dbReference type="EMBL" id="SJM31853.1"/>
    </source>
</evidence>
<organism evidence="2 3">
    <name type="scientific">Mesorhizobium delmotii</name>
    <dbReference type="NCBI Taxonomy" id="1631247"/>
    <lineage>
        <taxon>Bacteria</taxon>
        <taxon>Pseudomonadati</taxon>
        <taxon>Pseudomonadota</taxon>
        <taxon>Alphaproteobacteria</taxon>
        <taxon>Hyphomicrobiales</taxon>
        <taxon>Phyllobacteriaceae</taxon>
        <taxon>Mesorhizobium</taxon>
    </lineage>
</organism>